<sequence length="277" mass="31888">MTFIWLCNQTQIKQTVTIKRFATTANLQPPGDAPDCRSLAFTLSTTKLTMTKKHNYLNLKIGEVEQYSMVVKKKDIAKWKFEGWLEFTEVGLPKGDEDAFMLYGEIEKDEMLIFNSPKLLHQLDKNKILGLTVVDYNPYLGTYGMGGAGFFGFLLSNNEYLTYSVWNAGDYIIVDDRVVECDEELYGKTKPWISNQGEDKTWDDLSNYITGSIITNYIIEDDNCRLELEKHGKIINISFVKNDIKLPRKVGRKRNAYKKGNIKDYIIFQHKEGTLIV</sequence>
<comment type="caution">
    <text evidence="1">The sequence shown here is derived from an EMBL/GenBank/DDBJ whole genome shotgun (WGS) entry which is preliminary data.</text>
</comment>
<evidence type="ECO:0000313" key="1">
    <source>
        <dbReference type="EMBL" id="NLR95085.1"/>
    </source>
</evidence>
<reference evidence="1 2" key="1">
    <citation type="submission" date="2020-04" db="EMBL/GenBank/DDBJ databases">
        <title>Flammeovirga sp. SR4, a novel species isolated from seawater.</title>
        <authorList>
            <person name="Wang X."/>
        </authorList>
    </citation>
    <scope>NUCLEOTIDE SEQUENCE [LARGE SCALE GENOMIC DNA]</scope>
    <source>
        <strain evidence="1 2">SR4</strain>
    </source>
</reference>
<dbReference type="Proteomes" id="UP000585050">
    <property type="component" value="Unassembled WGS sequence"/>
</dbReference>
<name>A0A7X8SRI3_9BACT</name>
<keyword evidence="2" id="KW-1185">Reference proteome</keyword>
<dbReference type="EMBL" id="JABAIL010000038">
    <property type="protein sequence ID" value="NLR95085.1"/>
    <property type="molecule type" value="Genomic_DNA"/>
</dbReference>
<organism evidence="1 2">
    <name type="scientific">Flammeovirga agarivorans</name>
    <dbReference type="NCBI Taxonomy" id="2726742"/>
    <lineage>
        <taxon>Bacteria</taxon>
        <taxon>Pseudomonadati</taxon>
        <taxon>Bacteroidota</taxon>
        <taxon>Cytophagia</taxon>
        <taxon>Cytophagales</taxon>
        <taxon>Flammeovirgaceae</taxon>
        <taxon>Flammeovirga</taxon>
    </lineage>
</organism>
<dbReference type="RefSeq" id="WP_168885790.1">
    <property type="nucleotide sequence ID" value="NZ_JABAIL010000038.1"/>
</dbReference>
<proteinExistence type="predicted"/>
<gene>
    <name evidence="1" type="ORF">HGP29_28050</name>
</gene>
<dbReference type="AlphaFoldDB" id="A0A7X8SRI3"/>
<evidence type="ECO:0000313" key="2">
    <source>
        <dbReference type="Proteomes" id="UP000585050"/>
    </source>
</evidence>
<accession>A0A7X8SRI3</accession>
<protein>
    <submittedName>
        <fullName evidence="1">Uncharacterized protein</fullName>
    </submittedName>
</protein>